<evidence type="ECO:0000259" key="3">
    <source>
        <dbReference type="PROSITE" id="PS51832"/>
    </source>
</evidence>
<dbReference type="EMBL" id="SMGG01000005">
    <property type="protein sequence ID" value="TCK59978.1"/>
    <property type="molecule type" value="Genomic_DNA"/>
</dbReference>
<dbReference type="InterPro" id="IPR052020">
    <property type="entry name" value="Cyclic_di-GMP/3'3'-cGAMP_PDE"/>
</dbReference>
<dbReference type="InterPro" id="IPR003607">
    <property type="entry name" value="HD/PDEase_dom"/>
</dbReference>
<dbReference type="Gene3D" id="3.40.50.2300">
    <property type="match status" value="1"/>
</dbReference>
<dbReference type="SUPFAM" id="SSF52172">
    <property type="entry name" value="CheY-like"/>
    <property type="match status" value="1"/>
</dbReference>
<dbReference type="SMART" id="SM00471">
    <property type="entry name" value="HDc"/>
    <property type="match status" value="1"/>
</dbReference>
<dbReference type="Pfam" id="PF00072">
    <property type="entry name" value="Response_reg"/>
    <property type="match status" value="1"/>
</dbReference>
<dbReference type="GO" id="GO:0000160">
    <property type="term" value="P:phosphorelay signal transduction system"/>
    <property type="evidence" value="ECO:0007669"/>
    <property type="project" value="InterPro"/>
</dbReference>
<proteinExistence type="predicted"/>
<dbReference type="SUPFAM" id="SSF109604">
    <property type="entry name" value="HD-domain/PDEase-like"/>
    <property type="match status" value="1"/>
</dbReference>
<protein>
    <submittedName>
        <fullName evidence="4">Response regulator receiver domain-containing protein</fullName>
    </submittedName>
</protein>
<dbReference type="Pfam" id="PF11849">
    <property type="entry name" value="DUF3369"/>
    <property type="match status" value="1"/>
</dbReference>
<name>A0A4R1K6T8_9BACT</name>
<evidence type="ECO:0000313" key="5">
    <source>
        <dbReference type="Proteomes" id="UP000294614"/>
    </source>
</evidence>
<dbReference type="AlphaFoldDB" id="A0A4R1K6T8"/>
<dbReference type="PROSITE" id="PS50110">
    <property type="entry name" value="RESPONSE_REGULATORY"/>
    <property type="match status" value="1"/>
</dbReference>
<dbReference type="CDD" id="cd00077">
    <property type="entry name" value="HDc"/>
    <property type="match status" value="1"/>
</dbReference>
<keyword evidence="1" id="KW-0597">Phosphoprotein</keyword>
<keyword evidence="5" id="KW-1185">Reference proteome</keyword>
<feature type="domain" description="HD-GYP" evidence="3">
    <location>
        <begin position="321"/>
        <end position="518"/>
    </location>
</feature>
<feature type="modified residue" description="4-aspartylphosphate" evidence="1">
    <location>
        <position position="83"/>
    </location>
</feature>
<gene>
    <name evidence="4" type="ORF">C8D98_2150</name>
</gene>
<dbReference type="SMART" id="SM00448">
    <property type="entry name" value="REC"/>
    <property type="match status" value="1"/>
</dbReference>
<dbReference type="PANTHER" id="PTHR45228">
    <property type="entry name" value="CYCLIC DI-GMP PHOSPHODIESTERASE TM_0186-RELATED"/>
    <property type="match status" value="1"/>
</dbReference>
<dbReference type="Proteomes" id="UP000294614">
    <property type="component" value="Unassembled WGS sequence"/>
</dbReference>
<evidence type="ECO:0000256" key="1">
    <source>
        <dbReference type="PROSITE-ProRule" id="PRU00169"/>
    </source>
</evidence>
<dbReference type="OrthoDB" id="9769359at2"/>
<evidence type="ECO:0000313" key="4">
    <source>
        <dbReference type="EMBL" id="TCK59978.1"/>
    </source>
</evidence>
<dbReference type="RefSeq" id="WP_132874125.1">
    <property type="nucleotide sequence ID" value="NZ_SMGG01000005.1"/>
</dbReference>
<dbReference type="Pfam" id="PF13487">
    <property type="entry name" value="HD_5"/>
    <property type="match status" value="1"/>
</dbReference>
<reference evidence="4 5" key="1">
    <citation type="submission" date="2019-03" db="EMBL/GenBank/DDBJ databases">
        <title>Genomic Encyclopedia of Type Strains, Phase IV (KMG-IV): sequencing the most valuable type-strain genomes for metagenomic binning, comparative biology and taxonomic classification.</title>
        <authorList>
            <person name="Goeker M."/>
        </authorList>
    </citation>
    <scope>NUCLEOTIDE SEQUENCE [LARGE SCALE GENOMIC DNA]</scope>
    <source>
        <strain evidence="4 5">DSM 24984</strain>
    </source>
</reference>
<sequence>MIDNGDDSLIFAPENGKTAEKVQEEYWKVLIVDDEPDVHSTTKLVLEDFSFEDKGLKFISAYSAKEAMEILNNQKDIAVILLDVVMESNSAGLQLAKIIRNEMGNRFSRIILRTGQPGEAPEKKVIAEYDINDYKNKAELTSQQLYTSMFSALRSYRDLKIINKNSEGLKQIINSTANLFQRQNVEQLAQGVLTQVVSILGLENSYYVSTSGFTAAQTSDSDFRIIAATGRFTKCIGTKVEDCTPIPADIVPYLQEAISKEKSGFIDTHYVGYFPTMKDKIHLLFIEDCSKDLGPEIENLLTIFNHNAGIAFDNVILNKEIHDTQIDIIYHLGEVVENRSKETAYHVKRVSEYTYTLAREMGFSEEESQLFKMASPMHDIGKIGIADSILLKPERLDHDELNIMRTHTEIGYNMLKSSSRPLLQTSAVIARDHHEYWDGSGYPRGLKGEDIHPAARIVCLADVYDALGSKRVYKEAWKEEDVLTFVRENRGKMFDPKVVDALFTAYERISRIKERFKDPE</sequence>
<dbReference type="PANTHER" id="PTHR45228:SF9">
    <property type="entry name" value="3'3'-CGAMP-SPECIFIC PHOSPHODIESTERASE 2"/>
    <property type="match status" value="1"/>
</dbReference>
<comment type="caution">
    <text evidence="4">The sequence shown here is derived from an EMBL/GenBank/DDBJ whole genome shotgun (WGS) entry which is preliminary data.</text>
</comment>
<dbReference type="InterPro" id="IPR001789">
    <property type="entry name" value="Sig_transdc_resp-reg_receiver"/>
</dbReference>
<dbReference type="InterPro" id="IPR021800">
    <property type="entry name" value="DUF3369"/>
</dbReference>
<feature type="domain" description="Response regulatory" evidence="2">
    <location>
        <begin position="28"/>
        <end position="152"/>
    </location>
</feature>
<accession>A0A4R1K6T8</accession>
<dbReference type="Gene3D" id="1.10.3210.10">
    <property type="entry name" value="Hypothetical protein af1432"/>
    <property type="match status" value="1"/>
</dbReference>
<dbReference type="InterPro" id="IPR037522">
    <property type="entry name" value="HD_GYP_dom"/>
</dbReference>
<organism evidence="4 5">
    <name type="scientific">Seleniivibrio woodruffii</name>
    <dbReference type="NCBI Taxonomy" id="1078050"/>
    <lineage>
        <taxon>Bacteria</taxon>
        <taxon>Pseudomonadati</taxon>
        <taxon>Deferribacterota</taxon>
        <taxon>Deferribacteres</taxon>
        <taxon>Deferribacterales</taxon>
        <taxon>Geovibrionaceae</taxon>
        <taxon>Seleniivibrio</taxon>
    </lineage>
</organism>
<evidence type="ECO:0000259" key="2">
    <source>
        <dbReference type="PROSITE" id="PS50110"/>
    </source>
</evidence>
<dbReference type="PROSITE" id="PS51832">
    <property type="entry name" value="HD_GYP"/>
    <property type="match status" value="1"/>
</dbReference>
<dbReference type="InterPro" id="IPR011006">
    <property type="entry name" value="CheY-like_superfamily"/>
</dbReference>